<evidence type="ECO:0000313" key="3">
    <source>
        <dbReference type="Proteomes" id="UP000016487"/>
    </source>
</evidence>
<keyword evidence="1" id="KW-1133">Transmembrane helix</keyword>
<dbReference type="AlphaFoldDB" id="A0AAD4AGC9"/>
<reference evidence="2" key="2">
    <citation type="submission" date="2015-03" db="EMBL/GenBank/DDBJ databases">
        <title>Genome sequence of Pseudoalteromonas citrea.</title>
        <authorList>
            <person name="Xie B.-B."/>
            <person name="Rong J.-C."/>
            <person name="Qin Q.-L."/>
            <person name="Zhang Y.-Z."/>
        </authorList>
    </citation>
    <scope>NUCLEOTIDE SEQUENCE</scope>
    <source>
        <strain evidence="2">DSM 8771</strain>
    </source>
</reference>
<comment type="caution">
    <text evidence="2">The sequence shown here is derived from an EMBL/GenBank/DDBJ whole genome shotgun (WGS) entry which is preliminary data.</text>
</comment>
<sequence length="44" mass="5081">MSALKGVYVSLLRFYSYVMLMWLVAACLLSFYMPAAFIRVLKTL</sequence>
<dbReference type="PROSITE" id="PS51257">
    <property type="entry name" value="PROKAR_LIPOPROTEIN"/>
    <property type="match status" value="1"/>
</dbReference>
<keyword evidence="1" id="KW-0812">Transmembrane</keyword>
<dbReference type="Proteomes" id="UP000016487">
    <property type="component" value="Unassembled WGS sequence"/>
</dbReference>
<feature type="transmembrane region" description="Helical" evidence="1">
    <location>
        <begin position="20"/>
        <end position="41"/>
    </location>
</feature>
<gene>
    <name evidence="2" type="ORF">PCIT_a3859</name>
</gene>
<name>A0AAD4AGC9_9GAMM</name>
<evidence type="ECO:0000256" key="1">
    <source>
        <dbReference type="SAM" id="Phobius"/>
    </source>
</evidence>
<evidence type="ECO:0000313" key="2">
    <source>
        <dbReference type="EMBL" id="KAF7767769.1"/>
    </source>
</evidence>
<protein>
    <submittedName>
        <fullName evidence="2">Uncharacterized protein</fullName>
    </submittedName>
</protein>
<organism evidence="2 3">
    <name type="scientific">Pseudoalteromonas citrea</name>
    <dbReference type="NCBI Taxonomy" id="43655"/>
    <lineage>
        <taxon>Bacteria</taxon>
        <taxon>Pseudomonadati</taxon>
        <taxon>Pseudomonadota</taxon>
        <taxon>Gammaproteobacteria</taxon>
        <taxon>Alteromonadales</taxon>
        <taxon>Pseudoalteromonadaceae</taxon>
        <taxon>Pseudoalteromonas</taxon>
    </lineage>
</organism>
<accession>A0AAD4AGC9</accession>
<dbReference type="EMBL" id="AHBZ03000023">
    <property type="protein sequence ID" value="KAF7767769.1"/>
    <property type="molecule type" value="Genomic_DNA"/>
</dbReference>
<keyword evidence="1" id="KW-0472">Membrane</keyword>
<reference evidence="2" key="1">
    <citation type="journal article" date="2012" name="J. Bacteriol.">
        <title>Genome sequences of type strains of seven species of the marine bacterium Pseudoalteromonas.</title>
        <authorList>
            <person name="Xie B.B."/>
            <person name="Shu Y.L."/>
            <person name="Qin Q.L."/>
            <person name="Rong J.C."/>
            <person name="Zhang X.Y."/>
            <person name="Chen X.L."/>
            <person name="Shi M."/>
            <person name="He H.L."/>
            <person name="Zhou B.C."/>
            <person name="Zhang Y.Z."/>
        </authorList>
    </citation>
    <scope>NUCLEOTIDE SEQUENCE</scope>
    <source>
        <strain evidence="2">DSM 8771</strain>
    </source>
</reference>
<proteinExistence type="predicted"/>